<dbReference type="AlphaFoldDB" id="A0A399RK55"/>
<protein>
    <submittedName>
        <fullName evidence="2">Uncharacterized protein</fullName>
    </submittedName>
</protein>
<name>A0A399RK55_9PROT</name>
<feature type="signal peptide" evidence="1">
    <location>
        <begin position="1"/>
        <end position="21"/>
    </location>
</feature>
<dbReference type="EMBL" id="QWFX01000006">
    <property type="protein sequence ID" value="RIJ30377.1"/>
    <property type="molecule type" value="Genomic_DNA"/>
</dbReference>
<keyword evidence="1" id="KW-0732">Signal</keyword>
<comment type="caution">
    <text evidence="2">The sequence shown here is derived from an EMBL/GenBank/DDBJ whole genome shotgun (WGS) entry which is preliminary data.</text>
</comment>
<dbReference type="Pfam" id="PF20841">
    <property type="entry name" value="NtrZ"/>
    <property type="match status" value="1"/>
</dbReference>
<organism evidence="2 3">
    <name type="scientific">Henriciella mobilis</name>
    <dbReference type="NCBI Taxonomy" id="2305467"/>
    <lineage>
        <taxon>Bacteria</taxon>
        <taxon>Pseudomonadati</taxon>
        <taxon>Pseudomonadota</taxon>
        <taxon>Alphaproteobacteria</taxon>
        <taxon>Hyphomonadales</taxon>
        <taxon>Hyphomonadaceae</taxon>
        <taxon>Henriciella</taxon>
    </lineage>
</organism>
<gene>
    <name evidence="2" type="ORF">D1223_06985</name>
</gene>
<dbReference type="RefSeq" id="WP_119375696.1">
    <property type="nucleotide sequence ID" value="NZ_QWFX01000006.1"/>
</dbReference>
<reference evidence="2 3" key="1">
    <citation type="submission" date="2018-08" db="EMBL/GenBank/DDBJ databases">
        <title>Henriciella mobilis sp. nov., isolated from seawater.</title>
        <authorList>
            <person name="Cheng H."/>
            <person name="Wu Y.-H."/>
            <person name="Xu X.-W."/>
            <person name="Guo L.-L."/>
        </authorList>
    </citation>
    <scope>NUCLEOTIDE SEQUENCE [LARGE SCALE GENOMIC DNA]</scope>
    <source>
        <strain evidence="2 3">JN25</strain>
    </source>
</reference>
<evidence type="ECO:0000313" key="3">
    <source>
        <dbReference type="Proteomes" id="UP000266385"/>
    </source>
</evidence>
<proteinExistence type="predicted"/>
<keyword evidence="3" id="KW-1185">Reference proteome</keyword>
<dbReference type="Proteomes" id="UP000266385">
    <property type="component" value="Unassembled WGS sequence"/>
</dbReference>
<evidence type="ECO:0000313" key="2">
    <source>
        <dbReference type="EMBL" id="RIJ30377.1"/>
    </source>
</evidence>
<evidence type="ECO:0000256" key="1">
    <source>
        <dbReference type="SAM" id="SignalP"/>
    </source>
</evidence>
<dbReference type="InterPro" id="IPR048887">
    <property type="entry name" value="NtrZ-like"/>
</dbReference>
<sequence>MRLRIATVSAIALCAAGHAVAQAEPVELGAPTAAETDEAEPDWYRQFTLSSPSSEMPIWQTSPSKEVRLAWVKGDKWQLSVDLTSRPDDSPLAREEMRAGAEFRITPRISVGGSVSVGANELNGAFDQLQDEAVETGIRLRSAFKF</sequence>
<accession>A0A399RK55</accession>
<feature type="chain" id="PRO_5017378434" evidence="1">
    <location>
        <begin position="22"/>
        <end position="146"/>
    </location>
</feature>
<dbReference type="OrthoDB" id="7628828at2"/>